<sequence length="776" mass="85611">MATKPKPSARSRTKPTHAPSAPDRLTRASSAKAISPTLELKSQPAEKKASSRMPLLNRSNSPDKVPARSSQKTLSVPKASSYAVIDSENDREPIKAFLRIRPQTNDDAEEGSISSPYLEPISDTAVRMLDPSSSNGLHSRASTINPSSVYTFSHIFPPSTHQPEFFTKTTLPLVKDVLEGQSCLLFTYGVTNSGKTYTIQGGHEEGSAGILPRTLDVIFNSVEGLQGDGRYQPVRLQGVELAPESCPSSPISQYVKSSKRSLVDLLDESATADLSDIDHTTLKLDRNYEYSIWLSYTEVYNEKVYDLFSSVDDPSAADVRSTPTTTGIPRPTSTFLNLPLPTSQSKPLLLSRKALQVKPCPLADYDGTSDAGSQGKYIAGLRQLRVTSAAQAKALLRLGQMHRRVFGTLANSQSSRSHAIVTIKVLKLHRGERNNSAAIQTSRLTLVDLAGSERTKHTQTSGERLREAGNINKSLMVLGQCMETMRTNQRIIARSLEASVDSGSRLDTRDVKKGLAIVPFRHSKLTEILMDYFVGEGRVVMIVNVNPYDTGYDENSHVMKFSALTREVATTAPTAVSRIVPYRAKSGLGSVRNSDAASHRRKVTISTGGPGKKMSEAHLEVLEEDEEPGDEDDDEPINPLVNALFDEIEALRMQLFESEMRCAIIEADTREEVMQEMEERMHNMEKMYTRRLMKEIEQNEAKMDAKIDMIQRANSQTLLASSSVEEDLQDITEEDEIESTPEDEPNDYEHGSDSEFGPSRSPSPLASKGNAARRNR</sequence>
<gene>
    <name evidence="1" type="ORF">NM688_g5374</name>
</gene>
<evidence type="ECO:0000313" key="2">
    <source>
        <dbReference type="Proteomes" id="UP001148662"/>
    </source>
</evidence>
<evidence type="ECO:0000313" key="1">
    <source>
        <dbReference type="EMBL" id="KAJ3547715.1"/>
    </source>
</evidence>
<accession>A0ACC1SWM3</accession>
<organism evidence="1 2">
    <name type="scientific">Phlebia brevispora</name>
    <dbReference type="NCBI Taxonomy" id="194682"/>
    <lineage>
        <taxon>Eukaryota</taxon>
        <taxon>Fungi</taxon>
        <taxon>Dikarya</taxon>
        <taxon>Basidiomycota</taxon>
        <taxon>Agaricomycotina</taxon>
        <taxon>Agaricomycetes</taxon>
        <taxon>Polyporales</taxon>
        <taxon>Meruliaceae</taxon>
        <taxon>Phlebia</taxon>
    </lineage>
</organism>
<reference evidence="1" key="1">
    <citation type="submission" date="2022-07" db="EMBL/GenBank/DDBJ databases">
        <title>Genome Sequence of Phlebia brevispora.</title>
        <authorList>
            <person name="Buettner E."/>
        </authorList>
    </citation>
    <scope>NUCLEOTIDE SEQUENCE</scope>
    <source>
        <strain evidence="1">MPL23</strain>
    </source>
</reference>
<keyword evidence="2" id="KW-1185">Reference proteome</keyword>
<protein>
    <submittedName>
        <fullName evidence="1">Uncharacterized protein</fullName>
    </submittedName>
</protein>
<proteinExistence type="predicted"/>
<name>A0ACC1SWM3_9APHY</name>
<comment type="caution">
    <text evidence="1">The sequence shown here is derived from an EMBL/GenBank/DDBJ whole genome shotgun (WGS) entry which is preliminary data.</text>
</comment>
<dbReference type="Proteomes" id="UP001148662">
    <property type="component" value="Unassembled WGS sequence"/>
</dbReference>
<dbReference type="EMBL" id="JANHOG010000982">
    <property type="protein sequence ID" value="KAJ3547715.1"/>
    <property type="molecule type" value="Genomic_DNA"/>
</dbReference>